<dbReference type="Gene3D" id="3.40.50.150">
    <property type="entry name" value="Vaccinia Virus protein VP39"/>
    <property type="match status" value="1"/>
</dbReference>
<dbReference type="OrthoDB" id="2013972at2759"/>
<protein>
    <recommendedName>
        <fullName evidence="5">Methyltransferase</fullName>
    </recommendedName>
</protein>
<dbReference type="EMBL" id="JAOQAZ010000032">
    <property type="protein sequence ID" value="KAJ4249834.1"/>
    <property type="molecule type" value="Genomic_DNA"/>
</dbReference>
<dbReference type="Pfam" id="PF13489">
    <property type="entry name" value="Methyltransf_23"/>
    <property type="match status" value="1"/>
</dbReference>
<feature type="region of interest" description="Disordered" evidence="2">
    <location>
        <begin position="1"/>
        <end position="44"/>
    </location>
</feature>
<proteinExistence type="inferred from homology"/>
<evidence type="ECO:0000313" key="3">
    <source>
        <dbReference type="EMBL" id="KAJ4249834.1"/>
    </source>
</evidence>
<evidence type="ECO:0000256" key="1">
    <source>
        <dbReference type="ARBA" id="ARBA00038158"/>
    </source>
</evidence>
<dbReference type="PANTHER" id="PTHR43591">
    <property type="entry name" value="METHYLTRANSFERASE"/>
    <property type="match status" value="1"/>
</dbReference>
<dbReference type="SUPFAM" id="SSF53335">
    <property type="entry name" value="S-adenosyl-L-methionine-dependent methyltransferases"/>
    <property type="match status" value="1"/>
</dbReference>
<feature type="compositionally biased region" description="Low complexity" evidence="2">
    <location>
        <begin position="1"/>
        <end position="16"/>
    </location>
</feature>
<dbReference type="PANTHER" id="PTHR43591:SF10">
    <property type="entry name" value="ABC TRANSMEMBRANE TYPE-1 DOMAIN-CONTAINING PROTEIN-RELATED"/>
    <property type="match status" value="1"/>
</dbReference>
<keyword evidence="4" id="KW-1185">Reference proteome</keyword>
<comment type="caution">
    <text evidence="3">The sequence shown here is derived from an EMBL/GenBank/DDBJ whole genome shotgun (WGS) entry which is preliminary data.</text>
</comment>
<evidence type="ECO:0000256" key="2">
    <source>
        <dbReference type="SAM" id="MobiDB-lite"/>
    </source>
</evidence>
<dbReference type="CDD" id="cd02440">
    <property type="entry name" value="AdoMet_MTases"/>
    <property type="match status" value="1"/>
</dbReference>
<evidence type="ECO:0000313" key="4">
    <source>
        <dbReference type="Proteomes" id="UP001152049"/>
    </source>
</evidence>
<dbReference type="InterPro" id="IPR029063">
    <property type="entry name" value="SAM-dependent_MTases_sf"/>
</dbReference>
<comment type="similarity">
    <text evidence="1">Belongs to the methyltransferase superfamily. LaeA methyltransferase family.</text>
</comment>
<accession>A0A9W8RN63</accession>
<name>A0A9W8RN63_9HYPO</name>
<reference evidence="3" key="1">
    <citation type="submission" date="2022-09" db="EMBL/GenBank/DDBJ databases">
        <title>Fusarium specimens isolated from Avocado Roots.</title>
        <authorList>
            <person name="Stajich J."/>
            <person name="Roper C."/>
            <person name="Heimlech-Rivalta G."/>
        </authorList>
    </citation>
    <scope>NUCLEOTIDE SEQUENCE</scope>
    <source>
        <strain evidence="3">CF00136</strain>
    </source>
</reference>
<organism evidence="3 4">
    <name type="scientific">Fusarium torreyae</name>
    <dbReference type="NCBI Taxonomy" id="1237075"/>
    <lineage>
        <taxon>Eukaryota</taxon>
        <taxon>Fungi</taxon>
        <taxon>Dikarya</taxon>
        <taxon>Ascomycota</taxon>
        <taxon>Pezizomycotina</taxon>
        <taxon>Sordariomycetes</taxon>
        <taxon>Hypocreomycetidae</taxon>
        <taxon>Hypocreales</taxon>
        <taxon>Nectriaceae</taxon>
        <taxon>Fusarium</taxon>
    </lineage>
</organism>
<gene>
    <name evidence="3" type="ORF">NW762_012177</name>
</gene>
<dbReference type="GO" id="GO:0008168">
    <property type="term" value="F:methyltransferase activity"/>
    <property type="evidence" value="ECO:0007669"/>
    <property type="project" value="TreeGrafter"/>
</dbReference>
<evidence type="ECO:0008006" key="5">
    <source>
        <dbReference type="Google" id="ProtNLM"/>
    </source>
</evidence>
<sequence>MSSKSPSKSPRSPRSPEQIAAEAAPDTVPVEVDDPHINDSDSTLSSDISTYTASLSSSVLNYPTEFGRQYHAYNPDSYNFPNDEAERERLDLTHLLMTKGIGNKLFLAPVDLNKPARVLDIGTGTGVCEYLFTITFRRFMLTETGAISVGEEYPNAEVIGNDLSAIQPSWVPPNVKFEIDDVEQTWIHDNLDFIFSRYMSTSILDWPKLVKNTYEHLNLGGWVEFQDYNLLYYSEDGSLTEDHHLRKWVKLFIDTARTKLNREPCPGPELEGWVKDAGFTNVIHQKFRLPLGSWPKEEHLKDVGMCNIAQVLEGLEAFSLKIFCGVLGMSMEEVLVMLAKVREELHARKYHAMFDLTNSIGKVLEGVGQ</sequence>
<dbReference type="AlphaFoldDB" id="A0A9W8RN63"/>
<dbReference type="Proteomes" id="UP001152049">
    <property type="component" value="Unassembled WGS sequence"/>
</dbReference>